<name>A0A0D1M4U9_9SPHN</name>
<evidence type="ECO:0000313" key="2">
    <source>
        <dbReference type="Proteomes" id="UP000033203"/>
    </source>
</evidence>
<dbReference type="OrthoDB" id="8445418at2"/>
<comment type="caution">
    <text evidence="1">The sequence shown here is derived from an EMBL/GenBank/DDBJ whole genome shotgun (WGS) entry which is preliminary data.</text>
</comment>
<sequence length="203" mass="22364">MTKGLNKKVLCFIDESGTAGSGPFQLGALFVLAREAGRLDKAFSDLLPADANEVHAVKMANGYLQGLLDRLRAGADLDRVVMINQHFQGRQGAPPVVYAQAVVETVKIGMKRFRSVLGRDSVGNVDVITDVNQHNDHPDFDAEMERARKDDGRFRGVNRVVRLDSGASRLLQLADVVAYARRWIVDGEMNAQGLREKYGIDLL</sequence>
<gene>
    <name evidence="1" type="ORF">SR41_17705</name>
</gene>
<dbReference type="InterPro" id="IPR024524">
    <property type="entry name" value="DUF3800"/>
</dbReference>
<accession>A0A0D1M4U9</accession>
<dbReference type="EMBL" id="JXTP01000094">
    <property type="protein sequence ID" value="KIU25877.1"/>
    <property type="molecule type" value="Genomic_DNA"/>
</dbReference>
<dbReference type="AlphaFoldDB" id="A0A0D1M4U9"/>
<proteinExistence type="predicted"/>
<protein>
    <recommendedName>
        <fullName evidence="3">DUF3800 domain-containing protein</fullName>
    </recommendedName>
</protein>
<dbReference type="Proteomes" id="UP000033203">
    <property type="component" value="Unassembled WGS sequence"/>
</dbReference>
<dbReference type="PATRIC" id="fig|1549858.7.peg.3093"/>
<dbReference type="RefSeq" id="WP_043061525.1">
    <property type="nucleotide sequence ID" value="NZ_QDFS01000017.1"/>
</dbReference>
<dbReference type="Pfam" id="PF12686">
    <property type="entry name" value="DUF3800"/>
    <property type="match status" value="1"/>
</dbReference>
<evidence type="ECO:0008006" key="3">
    <source>
        <dbReference type="Google" id="ProtNLM"/>
    </source>
</evidence>
<organism evidence="1 2">
    <name type="scientific">Sphingomonas melonis</name>
    <dbReference type="NCBI Taxonomy" id="152682"/>
    <lineage>
        <taxon>Bacteria</taxon>
        <taxon>Pseudomonadati</taxon>
        <taxon>Pseudomonadota</taxon>
        <taxon>Alphaproteobacteria</taxon>
        <taxon>Sphingomonadales</taxon>
        <taxon>Sphingomonadaceae</taxon>
        <taxon>Sphingomonas</taxon>
    </lineage>
</organism>
<reference evidence="1 2" key="1">
    <citation type="submission" date="2015-01" db="EMBL/GenBank/DDBJ databases">
        <title>Genome of Sphingomonas taxi strain 30a.</title>
        <authorList>
            <person name="Eevers N."/>
            <person name="Van Hamme J."/>
            <person name="Bottos E."/>
            <person name="Weyens N."/>
            <person name="Vangronsveld J."/>
        </authorList>
    </citation>
    <scope>NUCLEOTIDE SEQUENCE [LARGE SCALE GENOMIC DNA]</scope>
    <source>
        <strain evidence="1 2">30a</strain>
    </source>
</reference>
<evidence type="ECO:0000313" key="1">
    <source>
        <dbReference type="EMBL" id="KIU25877.1"/>
    </source>
</evidence>
<dbReference type="GeneID" id="78487634"/>